<sequence>MELVGVVRSPLASFHVYGQSHLGRDYTRDDVGHLSDTFRTSGYFPTREENLIEALITQSDFSSILAQLGLTQAQLATTLCLPNETTNATDTNYPLLLDYPLAVLHGRRRVAAGIRSKQTNWWATKLFCVKGTWVNFPSAITFNEAADAELVQYKAESFSHEAAYSAGTIYRGVIEARRHGDEEREDLLRDRLTKPRDVSLQGLLKNKRLNAAFQKLIPFPGLLKGLQLRNIHKDLALHCDEQIEHYLGHILATWVGITGGNASLALATDADTVKHLQFRAPSSYSRDRYDISRLIVNHTVWKRVTDVDTRKRLERQLLSLTVVIPSIETLHENMKYLRLGMKVVRDHFKQHTSRELPRGATSASATTTVPTLYESLTRDWKAPAAAPQVPDLQGIQNLTPYTAYTALVLATLRDFPHLQAEAPRQEKRGPRLPTNVSQYHKRRLTQLAVAYGFDNSHIQDILQRVHPSQDAPRNEHCTDRLRNSPGPIADWRGGRPFTKAYLALQTDGFLHILARQPVDVLCPAFVLCDFMKAFFDLSQLTITSTVDEPTSNSTDPSDTIMDSTMGEPTTDVPDIANTTVDSAAAEPTSNGAGPSYTIIDSTMDEPKTDVPDIADSTVDSVAAESPFEDVSMGEAVNSGGGGTRASNNRRFAGNWAKRLPPNNGPPGSTSGKTRRLATQLGAGPGRATSSTPTPTMPPRRGGRGVTKQAQRADTIPQNDAALSGFLADVVQAQTGKFHFPVQASMPEPDTRGAGGNGNQTMPQRLNVRPPQTALSGDALLFLRAVTRNAPPPSTAVARDTPPPLTAVAQDAPPPPTAVARGARPPSIGVPPIREMRSTKKLRKLPQDQQAQESTRWFVRNDHRETPTSQGPVYSATVGLSTDEFANNFAYQLAGQDTDEFSATRLGYSIEDLEDDAPSRKRGAEVLDELPESATRSKPSRVTEERQKERQEERQKERQKERQEEEEEEEEEL</sequence>
<feature type="region of interest" description="Disordered" evidence="1">
    <location>
        <begin position="913"/>
        <end position="972"/>
    </location>
</feature>
<name>A0A0C2J5I0_9PEZI</name>
<evidence type="ECO:0000256" key="1">
    <source>
        <dbReference type="SAM" id="MobiDB-lite"/>
    </source>
</evidence>
<dbReference type="GeneID" id="63678775"/>
<evidence type="ECO:0000313" key="3">
    <source>
        <dbReference type="Proteomes" id="UP000031575"/>
    </source>
</evidence>
<feature type="region of interest" description="Disordered" evidence="1">
    <location>
        <begin position="741"/>
        <end position="760"/>
    </location>
</feature>
<feature type="compositionally biased region" description="Basic and acidic residues" evidence="1">
    <location>
        <begin position="940"/>
        <end position="962"/>
    </location>
</feature>
<dbReference type="OrthoDB" id="4227485at2759"/>
<feature type="compositionally biased region" description="Acidic residues" evidence="1">
    <location>
        <begin position="963"/>
        <end position="972"/>
    </location>
</feature>
<dbReference type="Pfam" id="PF12520">
    <property type="entry name" value="DUF3723"/>
    <property type="match status" value="1"/>
</dbReference>
<accession>A0A0C2J5I0</accession>
<dbReference type="EMBL" id="AWTV01000004">
    <property type="protein sequence ID" value="KIH94240.1"/>
    <property type="molecule type" value="Genomic_DNA"/>
</dbReference>
<feature type="region of interest" description="Disordered" evidence="1">
    <location>
        <begin position="791"/>
        <end position="873"/>
    </location>
</feature>
<dbReference type="InterPro" id="IPR022198">
    <property type="entry name" value="DUF3723"/>
</dbReference>
<protein>
    <submittedName>
        <fullName evidence="2">Uncharacterized protein</fullName>
    </submittedName>
</protein>
<feature type="region of interest" description="Disordered" evidence="1">
    <location>
        <begin position="466"/>
        <end position="489"/>
    </location>
</feature>
<keyword evidence="3" id="KW-1185">Reference proteome</keyword>
<dbReference type="HOGENOM" id="CLU_305267_0_0_1"/>
<dbReference type="RefSeq" id="XP_040622250.1">
    <property type="nucleotide sequence ID" value="XM_040763854.1"/>
</dbReference>
<feature type="region of interest" description="Disordered" evidence="1">
    <location>
        <begin position="654"/>
        <end position="712"/>
    </location>
</feature>
<dbReference type="Proteomes" id="UP000031575">
    <property type="component" value="Unassembled WGS sequence"/>
</dbReference>
<organism evidence="2 3">
    <name type="scientific">Sporothrix brasiliensis 5110</name>
    <dbReference type="NCBI Taxonomy" id="1398154"/>
    <lineage>
        <taxon>Eukaryota</taxon>
        <taxon>Fungi</taxon>
        <taxon>Dikarya</taxon>
        <taxon>Ascomycota</taxon>
        <taxon>Pezizomycotina</taxon>
        <taxon>Sordariomycetes</taxon>
        <taxon>Sordariomycetidae</taxon>
        <taxon>Ophiostomatales</taxon>
        <taxon>Ophiostomataceae</taxon>
        <taxon>Sporothrix</taxon>
    </lineage>
</organism>
<dbReference type="VEuPathDB" id="FungiDB:SPBR_05591"/>
<gene>
    <name evidence="2" type="ORF">SPBR_05591</name>
</gene>
<dbReference type="AlphaFoldDB" id="A0A0C2J5I0"/>
<reference evidence="2 3" key="1">
    <citation type="journal article" date="2014" name="BMC Genomics">
        <title>Comparative genomics of the major fungal agents of human and animal Sporotrichosis: Sporothrix schenckii and Sporothrix brasiliensis.</title>
        <authorList>
            <person name="Teixeira M.M."/>
            <person name="de Almeida L.G."/>
            <person name="Kubitschek-Barreira P."/>
            <person name="Alves F.L."/>
            <person name="Kioshima E.S."/>
            <person name="Abadio A.K."/>
            <person name="Fernandes L."/>
            <person name="Derengowski L.S."/>
            <person name="Ferreira K.S."/>
            <person name="Souza R.C."/>
            <person name="Ruiz J.C."/>
            <person name="de Andrade N.C."/>
            <person name="Paes H.C."/>
            <person name="Nicola A.M."/>
            <person name="Albuquerque P."/>
            <person name="Gerber A.L."/>
            <person name="Martins V.P."/>
            <person name="Peconick L.D."/>
            <person name="Neto A.V."/>
            <person name="Chaucanez C.B."/>
            <person name="Silva P.A."/>
            <person name="Cunha O.L."/>
            <person name="de Oliveira F.F."/>
            <person name="dos Santos T.C."/>
            <person name="Barros A.L."/>
            <person name="Soares M.A."/>
            <person name="de Oliveira L.M."/>
            <person name="Marini M.M."/>
            <person name="Villalobos-Duno H."/>
            <person name="Cunha M.M."/>
            <person name="de Hoog S."/>
            <person name="da Silveira J.F."/>
            <person name="Henrissat B."/>
            <person name="Nino-Vega G.A."/>
            <person name="Cisalpino P.S."/>
            <person name="Mora-Montes H.M."/>
            <person name="Almeida S.R."/>
            <person name="Stajich J.E."/>
            <person name="Lopes-Bezerra L.M."/>
            <person name="Vasconcelos A.T."/>
            <person name="Felipe M.S."/>
        </authorList>
    </citation>
    <scope>NUCLEOTIDE SEQUENCE [LARGE SCALE GENOMIC DNA]</scope>
    <source>
        <strain evidence="2 3">5110</strain>
    </source>
</reference>
<comment type="caution">
    <text evidence="2">The sequence shown here is derived from an EMBL/GenBank/DDBJ whole genome shotgun (WGS) entry which is preliminary data.</text>
</comment>
<evidence type="ECO:0000313" key="2">
    <source>
        <dbReference type="EMBL" id="KIH94240.1"/>
    </source>
</evidence>
<feature type="compositionally biased region" description="Basic and acidic residues" evidence="1">
    <location>
        <begin position="472"/>
        <end position="482"/>
    </location>
</feature>
<proteinExistence type="predicted"/>